<organism evidence="1 2">
    <name type="scientific">Pegethrix bostrychoides GSE-TBD4-15B</name>
    <dbReference type="NCBI Taxonomy" id="2839662"/>
    <lineage>
        <taxon>Bacteria</taxon>
        <taxon>Bacillati</taxon>
        <taxon>Cyanobacteriota</taxon>
        <taxon>Cyanophyceae</taxon>
        <taxon>Oculatellales</taxon>
        <taxon>Oculatellaceae</taxon>
        <taxon>Pegethrix</taxon>
    </lineage>
</organism>
<reference evidence="1" key="1">
    <citation type="submission" date="2021-05" db="EMBL/GenBank/DDBJ databases">
        <authorList>
            <person name="Pietrasiak N."/>
            <person name="Ward R."/>
            <person name="Stajich J.E."/>
            <person name="Kurbessoian T."/>
        </authorList>
    </citation>
    <scope>NUCLEOTIDE SEQUENCE</scope>
    <source>
        <strain evidence="1">GSE-TBD4-15B</strain>
    </source>
</reference>
<dbReference type="AlphaFoldDB" id="A0A951P7X1"/>
<evidence type="ECO:0000313" key="2">
    <source>
        <dbReference type="Proteomes" id="UP000707356"/>
    </source>
</evidence>
<dbReference type="Pfam" id="PF11209">
    <property type="entry name" value="LmeA"/>
    <property type="match status" value="1"/>
</dbReference>
<gene>
    <name evidence="1" type="ORF">KME07_04310</name>
</gene>
<name>A0A951P7X1_9CYAN</name>
<dbReference type="EMBL" id="JAHHHV010000017">
    <property type="protein sequence ID" value="MBW4464648.1"/>
    <property type="molecule type" value="Genomic_DNA"/>
</dbReference>
<evidence type="ECO:0000313" key="1">
    <source>
        <dbReference type="EMBL" id="MBW4464648.1"/>
    </source>
</evidence>
<proteinExistence type="predicted"/>
<protein>
    <submittedName>
        <fullName evidence="1">DUF2993 domain-containing protein</fullName>
    </submittedName>
</protein>
<sequence length="318" mass="34767">MEFLTILVLSLLSLASPAGLISEQLTASAIRSQLQDAEVLAVRVDNTPSYRVAQGRIERLRVAGRGLYPAPDLRIEALEVETDPITVSPAALQRGKIVLEQPLNAGIRIALTREDINRALRSPLVAKRLQNLSLDLLGSAAAQLERYDLVEPQLELLDSHRLRFQTQLKSQQTDLQLTIAIESGVEILSGRQLQLIDPAISIDGTPLPPQFVELLVGNISQQLDLARLESAGVTARILSWELDRDQIHLAAFVQLDPQVLASQLASQPEPQLTGCSIAQMPVAQMPVTQIPITRMPVTQMPVVQPAPSCESNLGMLKY</sequence>
<dbReference type="Proteomes" id="UP000707356">
    <property type="component" value="Unassembled WGS sequence"/>
</dbReference>
<comment type="caution">
    <text evidence="1">The sequence shown here is derived from an EMBL/GenBank/DDBJ whole genome shotgun (WGS) entry which is preliminary data.</text>
</comment>
<reference evidence="1" key="2">
    <citation type="journal article" date="2022" name="Microbiol. Resour. Announc.">
        <title>Metagenome Sequencing to Explore Phylogenomics of Terrestrial Cyanobacteria.</title>
        <authorList>
            <person name="Ward R.D."/>
            <person name="Stajich J.E."/>
            <person name="Johansen J.R."/>
            <person name="Huntemann M."/>
            <person name="Clum A."/>
            <person name="Foster B."/>
            <person name="Foster B."/>
            <person name="Roux S."/>
            <person name="Palaniappan K."/>
            <person name="Varghese N."/>
            <person name="Mukherjee S."/>
            <person name="Reddy T.B.K."/>
            <person name="Daum C."/>
            <person name="Copeland A."/>
            <person name="Chen I.A."/>
            <person name="Ivanova N.N."/>
            <person name="Kyrpides N.C."/>
            <person name="Shapiro N."/>
            <person name="Eloe-Fadrosh E.A."/>
            <person name="Pietrasiak N."/>
        </authorList>
    </citation>
    <scope>NUCLEOTIDE SEQUENCE</scope>
    <source>
        <strain evidence="1">GSE-TBD4-15B</strain>
    </source>
</reference>
<dbReference type="InterPro" id="IPR021373">
    <property type="entry name" value="DUF2993"/>
</dbReference>
<accession>A0A951P7X1</accession>